<dbReference type="eggNOG" id="COG2827">
    <property type="taxonomic scope" value="Bacteria"/>
</dbReference>
<keyword evidence="3" id="KW-0489">Methyltransferase</keyword>
<dbReference type="InterPro" id="IPR050190">
    <property type="entry name" value="UPF0213_domain"/>
</dbReference>
<organism evidence="3 4">
    <name type="scientific">Sphingobium herbicidovorans (strain ATCC 700291 / DSM 11019 / CCUG 56400 / KCTC 2939 / LMG 18315 / NBRC 16415 / MH)</name>
    <name type="common">Sphingomonas herbicidovorans</name>
    <dbReference type="NCBI Taxonomy" id="1219045"/>
    <lineage>
        <taxon>Bacteria</taxon>
        <taxon>Pseudomonadati</taxon>
        <taxon>Pseudomonadota</taxon>
        <taxon>Alphaproteobacteria</taxon>
        <taxon>Sphingomonadales</taxon>
        <taxon>Sphingomonadaceae</taxon>
        <taxon>Sphingobium</taxon>
    </lineage>
</organism>
<comment type="caution">
    <text evidence="3">The sequence shown here is derived from an EMBL/GenBank/DDBJ whole genome shotgun (WGS) entry which is preliminary data.</text>
</comment>
<dbReference type="PATRIC" id="fig|1219045.3.peg.3147"/>
<proteinExistence type="inferred from homology"/>
<protein>
    <submittedName>
        <fullName evidence="3">tRNA/rRNA methyltransferase</fullName>
    </submittedName>
</protein>
<dbReference type="AlphaFoldDB" id="A0A086P7A8"/>
<dbReference type="InterPro" id="IPR035901">
    <property type="entry name" value="GIY-YIG_endonuc_sf"/>
</dbReference>
<dbReference type="GO" id="GO:0032259">
    <property type="term" value="P:methylation"/>
    <property type="evidence" value="ECO:0007669"/>
    <property type="project" value="UniProtKB-KW"/>
</dbReference>
<evidence type="ECO:0000259" key="2">
    <source>
        <dbReference type="PROSITE" id="PS50164"/>
    </source>
</evidence>
<evidence type="ECO:0000313" key="3">
    <source>
        <dbReference type="EMBL" id="KFG89276.1"/>
    </source>
</evidence>
<dbReference type="RefSeq" id="WP_037467760.1">
    <property type="nucleotide sequence ID" value="NZ_BCZD01000010.1"/>
</dbReference>
<dbReference type="PANTHER" id="PTHR34477:SF1">
    <property type="entry name" value="UPF0213 PROTEIN YHBQ"/>
    <property type="match status" value="1"/>
</dbReference>
<dbReference type="EMBL" id="JFZA02000034">
    <property type="protein sequence ID" value="KFG89276.1"/>
    <property type="molecule type" value="Genomic_DNA"/>
</dbReference>
<dbReference type="GO" id="GO:0008168">
    <property type="term" value="F:methyltransferase activity"/>
    <property type="evidence" value="ECO:0007669"/>
    <property type="project" value="UniProtKB-KW"/>
</dbReference>
<evidence type="ECO:0000313" key="4">
    <source>
        <dbReference type="Proteomes" id="UP000024284"/>
    </source>
</evidence>
<sequence>MAFYAYLLRCSDGSFYAGHTDDLESRIAQHERGVIPGYTAARRPLALVWSESFGTRDEALAAERRIKGWSRAKKLALIDGDWERMRMLARNRQGS</sequence>
<reference evidence="3" key="1">
    <citation type="submission" date="2014-08" db="EMBL/GenBank/DDBJ databases">
        <title>Draft genome sequences of Sphingobium herbicidovorans.</title>
        <authorList>
            <person name="Gan H.M."/>
            <person name="Gan H.Y."/>
            <person name="Savka M.A."/>
        </authorList>
    </citation>
    <scope>NUCLEOTIDE SEQUENCE [LARGE SCALE GENOMIC DNA]</scope>
    <source>
        <strain evidence="3">NBRC 16415</strain>
    </source>
</reference>
<dbReference type="InterPro" id="IPR000305">
    <property type="entry name" value="GIY-YIG_endonuc"/>
</dbReference>
<gene>
    <name evidence="3" type="ORF">BV98_003104</name>
</gene>
<dbReference type="SUPFAM" id="SSF82771">
    <property type="entry name" value="GIY-YIG endonuclease"/>
    <property type="match status" value="1"/>
</dbReference>
<dbReference type="OrthoDB" id="287318at2"/>
<dbReference type="Gene3D" id="3.40.1440.10">
    <property type="entry name" value="GIY-YIG endonuclease"/>
    <property type="match status" value="1"/>
</dbReference>
<name>A0A086P7A8_SPHHM</name>
<keyword evidence="4" id="KW-1185">Reference proteome</keyword>
<accession>A0A086P7A8</accession>
<dbReference type="CDD" id="cd10456">
    <property type="entry name" value="GIY-YIG_UPF0213"/>
    <property type="match status" value="1"/>
</dbReference>
<dbReference type="Proteomes" id="UP000024284">
    <property type="component" value="Unassembled WGS sequence"/>
</dbReference>
<dbReference type="Pfam" id="PF01541">
    <property type="entry name" value="GIY-YIG"/>
    <property type="match status" value="1"/>
</dbReference>
<feature type="domain" description="GIY-YIG" evidence="2">
    <location>
        <begin position="1"/>
        <end position="76"/>
    </location>
</feature>
<keyword evidence="3" id="KW-0808">Transferase</keyword>
<comment type="similarity">
    <text evidence="1">Belongs to the UPF0213 family.</text>
</comment>
<dbReference type="PANTHER" id="PTHR34477">
    <property type="entry name" value="UPF0213 PROTEIN YHBQ"/>
    <property type="match status" value="1"/>
</dbReference>
<evidence type="ECO:0000256" key="1">
    <source>
        <dbReference type="ARBA" id="ARBA00007435"/>
    </source>
</evidence>
<dbReference type="STRING" id="76947.GCA_002080435_02136"/>
<dbReference type="PROSITE" id="PS50164">
    <property type="entry name" value="GIY_YIG"/>
    <property type="match status" value="1"/>
</dbReference>